<evidence type="ECO:0000313" key="3">
    <source>
        <dbReference type="Proteomes" id="UP001604002"/>
    </source>
</evidence>
<dbReference type="InterPro" id="IPR049304">
    <property type="entry name" value="Gly_rich_dom"/>
</dbReference>
<dbReference type="EMBL" id="JBAFVH010000001">
    <property type="protein sequence ID" value="MFG1370686.1"/>
    <property type="molecule type" value="Genomic_DNA"/>
</dbReference>
<comment type="caution">
    <text evidence="2">The sequence shown here is derived from an EMBL/GenBank/DDBJ whole genome shotgun (WGS) entry which is preliminary data.</text>
</comment>
<accession>A0ABW6ZPP1</accession>
<protein>
    <recommendedName>
        <fullName evidence="1">Glycine-rich domain-containing protein</fullName>
    </recommendedName>
</protein>
<feature type="domain" description="Glycine-rich" evidence="1">
    <location>
        <begin position="185"/>
        <end position="370"/>
    </location>
</feature>
<name>A0ABW6ZPP1_9HYPH</name>
<dbReference type="RefSeq" id="WP_393990774.1">
    <property type="nucleotide sequence ID" value="NZ_JBAFVH010000001.1"/>
</dbReference>
<evidence type="ECO:0000259" key="1">
    <source>
        <dbReference type="Pfam" id="PF21722"/>
    </source>
</evidence>
<evidence type="ECO:0000313" key="2">
    <source>
        <dbReference type="EMBL" id="MFG1370686.1"/>
    </source>
</evidence>
<sequence length="376" mass="35359">MTDIIGPSSSAPNVVTARPADSRVFNALDTWFKACSAPGANDGTTISDGFLNGLLGILRTATRGMGIADSTVADNLLRDAIRAAKIRLAVAGGTPDALTVAFSPPHITYNEAAFFVVPSAANTGAAMTLTLDGLALKAVKFRGGDPPAGLFQAGVAQLLMYDGTNLQVMGGGRIPGLPKLSLITSTQTWVRAAGATNAFTLLTGGGGGGGGGAGTAQLGGGGAGGEIVFDMLDISAVPSALVTIGAGGTAGANSTLAAAGTGGTTTFGALLSALGGLGGRAGGTSGTPISNGEGGIGQLSAGSGNHVRGAPGGAGGPNDGGAGGGGLFGLGGGAGGADISGTGYGQAGMLGSGGGGSDVGKTGSLGGNGASLVAEI</sequence>
<dbReference type="Proteomes" id="UP001604002">
    <property type="component" value="Unassembled WGS sequence"/>
</dbReference>
<proteinExistence type="predicted"/>
<organism evidence="2 3">
    <name type="scientific">Xanthobacter oligotrophicus</name>
    <dbReference type="NCBI Taxonomy" id="2607286"/>
    <lineage>
        <taxon>Bacteria</taxon>
        <taxon>Pseudomonadati</taxon>
        <taxon>Pseudomonadota</taxon>
        <taxon>Alphaproteobacteria</taxon>
        <taxon>Hyphomicrobiales</taxon>
        <taxon>Xanthobacteraceae</taxon>
        <taxon>Xanthobacter</taxon>
    </lineage>
</organism>
<keyword evidence="3" id="KW-1185">Reference proteome</keyword>
<dbReference type="Pfam" id="PF21722">
    <property type="entry name" value="Gly_rich_2"/>
    <property type="match status" value="1"/>
</dbReference>
<reference evidence="2 3" key="1">
    <citation type="submission" date="2024-02" db="EMBL/GenBank/DDBJ databases">
        <title>Expansion and revision of Xanthobacter and proposal of Roseixanthobacter gen. nov.</title>
        <authorList>
            <person name="Soltysiak M.P.M."/>
            <person name="Jalihal A."/>
            <person name="Ory A."/>
            <person name="Chrisophersen C."/>
            <person name="Lee A.D."/>
            <person name="Boulton J."/>
            <person name="Springer M."/>
        </authorList>
    </citation>
    <scope>NUCLEOTIDE SEQUENCE [LARGE SCALE GENOMIC DNA]</scope>
    <source>
        <strain evidence="2 3">23A</strain>
    </source>
</reference>
<gene>
    <name evidence="2" type="ORF">V5F32_00755</name>
</gene>